<dbReference type="GO" id="GO:0016226">
    <property type="term" value="P:iron-sulfur cluster assembly"/>
    <property type="evidence" value="ECO:0007669"/>
    <property type="project" value="InterPro"/>
</dbReference>
<dbReference type="PANTHER" id="PTHR43575">
    <property type="entry name" value="PROTEIN ABCI7, CHLOROPLASTIC"/>
    <property type="match status" value="1"/>
</dbReference>
<dbReference type="InterPro" id="IPR000825">
    <property type="entry name" value="SUF_FeS_clus_asmbl_SufBD_core"/>
</dbReference>
<gene>
    <name evidence="2" type="ORF">UW22_C0011G0016</name>
</gene>
<sequence length="207" mass="23731">MRLQNIEFIHIHEDQRYSDTLPEGEEKTYVFLVAPKQSLRAEISVSLEGRNAKAQLLGIIIPQRNIEVHLSTTQLHKSPDSVSVCLLRSLVLNDSLVSYQGNIFIGKRSQGSDAFQHHDSMLLSGHARVQTRPILEILHHAVSCKHGVSMHPIPDDVLWYAKTRLLHQKQIERIYVDGFIRKITDMIPDSHIRDLVYNQCRNITKTL</sequence>
<dbReference type="Pfam" id="PF01458">
    <property type="entry name" value="SUFBD_core"/>
    <property type="match status" value="1"/>
</dbReference>
<accession>A0A0G1GUM9</accession>
<proteinExistence type="predicted"/>
<evidence type="ECO:0000313" key="3">
    <source>
        <dbReference type="Proteomes" id="UP000034617"/>
    </source>
</evidence>
<name>A0A0G1GUM9_9BACT</name>
<dbReference type="PATRIC" id="fig|1618447.3.peg.438"/>
<protein>
    <recommendedName>
        <fullName evidence="1">SUF system FeS cluster assembly SufBD core domain-containing protein</fullName>
    </recommendedName>
</protein>
<dbReference type="EMBL" id="LCHM01000011">
    <property type="protein sequence ID" value="KKT38325.1"/>
    <property type="molecule type" value="Genomic_DNA"/>
</dbReference>
<evidence type="ECO:0000259" key="1">
    <source>
        <dbReference type="Pfam" id="PF01458"/>
    </source>
</evidence>
<comment type="caution">
    <text evidence="2">The sequence shown here is derived from an EMBL/GenBank/DDBJ whole genome shotgun (WGS) entry which is preliminary data.</text>
</comment>
<dbReference type="SUPFAM" id="SSF101960">
    <property type="entry name" value="Stabilizer of iron transporter SufD"/>
    <property type="match status" value="1"/>
</dbReference>
<feature type="domain" description="SUF system FeS cluster assembly SufBD core" evidence="1">
    <location>
        <begin position="37"/>
        <end position="179"/>
    </location>
</feature>
<dbReference type="InterPro" id="IPR055346">
    <property type="entry name" value="Fe-S_cluster_assembly_SufBD"/>
</dbReference>
<organism evidence="2 3">
    <name type="scientific">Candidatus Gottesmanbacteria bacterium GW2011_GWB1_44_11c</name>
    <dbReference type="NCBI Taxonomy" id="1618447"/>
    <lineage>
        <taxon>Bacteria</taxon>
        <taxon>Candidatus Gottesmaniibacteriota</taxon>
    </lineage>
</organism>
<dbReference type="AlphaFoldDB" id="A0A0G1GUM9"/>
<dbReference type="Proteomes" id="UP000034617">
    <property type="component" value="Unassembled WGS sequence"/>
</dbReference>
<evidence type="ECO:0000313" key="2">
    <source>
        <dbReference type="EMBL" id="KKT38325.1"/>
    </source>
</evidence>
<reference evidence="2 3" key="1">
    <citation type="journal article" date="2015" name="Nature">
        <title>rRNA introns, odd ribosomes, and small enigmatic genomes across a large radiation of phyla.</title>
        <authorList>
            <person name="Brown C.T."/>
            <person name="Hug L.A."/>
            <person name="Thomas B.C."/>
            <person name="Sharon I."/>
            <person name="Castelle C.J."/>
            <person name="Singh A."/>
            <person name="Wilkins M.J."/>
            <person name="Williams K.H."/>
            <person name="Banfield J.F."/>
        </authorList>
    </citation>
    <scope>NUCLEOTIDE SEQUENCE [LARGE SCALE GENOMIC DNA]</scope>
</reference>
<dbReference type="PANTHER" id="PTHR43575:SF1">
    <property type="entry name" value="PROTEIN ABCI7, CHLOROPLASTIC"/>
    <property type="match status" value="1"/>
</dbReference>
<dbReference type="InterPro" id="IPR037284">
    <property type="entry name" value="SUF_FeS_clus_asmbl_SufBD_sf"/>
</dbReference>